<dbReference type="Proteomes" id="UP001174694">
    <property type="component" value="Unassembled WGS sequence"/>
</dbReference>
<dbReference type="InterPro" id="IPR016163">
    <property type="entry name" value="Ald_DH_C"/>
</dbReference>
<sequence>MAQSDLRSSAWATRKTTVNGLPRRAFSYSAARKLEQLNFDEFANIINGQPRPVRGDIYYTSKSPETTESLWKVPKGTEQDIAEAVGAGKEAFDAWSELPLKERARRVESLAQALQEQKAEFAQLLMAETGKPKYLADQEVDVVVHSLRYHAGLDIPEFVHKEDTWTATTRYVPYGVTAAICPWNFPLILATSKLAPSVISGNTIIMKPSPFSPYSLLKMVELAQQFFPPGVIQCIGGGDDIGPRLVDHPEISKVSFTGSIKTGKAIMASCAKNVKPLSLELGGNDPSIIFPDVDIESTAIEAARGAFYNSGQICVGTKRIYVHVDIYDRFLAAFVAAVEKMTIGPSHKGSTVLGPVQNELQYLTVQGFIEDCVKKGYRFALNGPESARPIEGFFMNPAVIDNPPDSALIVEEEPFGPIVPLLKWTTVEEVVRRANSTNTGLGACVWTKDLAVAESVAKRLEVGSVWINSYEKLRDEVVFSGYKESGLGGELGPLALMSWVRPKATHIYH</sequence>
<comment type="similarity">
    <text evidence="1 6">Belongs to the aldehyde dehydrogenase family.</text>
</comment>
<dbReference type="InterPro" id="IPR016160">
    <property type="entry name" value="Ald_DH_CS_CYS"/>
</dbReference>
<reference evidence="9" key="1">
    <citation type="submission" date="2022-07" db="EMBL/GenBank/DDBJ databases">
        <title>Fungi with potential for degradation of polypropylene.</title>
        <authorList>
            <person name="Gostincar C."/>
        </authorList>
    </citation>
    <scope>NUCLEOTIDE SEQUENCE</scope>
    <source>
        <strain evidence="9">EXF-13308</strain>
    </source>
</reference>
<dbReference type="Gene3D" id="3.40.309.10">
    <property type="entry name" value="Aldehyde Dehydrogenase, Chain A, domain 2"/>
    <property type="match status" value="1"/>
</dbReference>
<evidence type="ECO:0000256" key="5">
    <source>
        <dbReference type="PROSITE-ProRule" id="PRU10007"/>
    </source>
</evidence>
<feature type="active site" evidence="5">
    <location>
        <position position="280"/>
    </location>
</feature>
<keyword evidence="2 6" id="KW-0560">Oxidoreductase</keyword>
<gene>
    <name evidence="9" type="ORF">NKR23_g7863</name>
</gene>
<evidence type="ECO:0000256" key="2">
    <source>
        <dbReference type="ARBA" id="ARBA00023002"/>
    </source>
</evidence>
<evidence type="ECO:0000259" key="8">
    <source>
        <dbReference type="Pfam" id="PF00171"/>
    </source>
</evidence>
<protein>
    <recommendedName>
        <fullName evidence="3">aldehyde dehydrogenase (NAD(+))</fullName>
        <ecNumber evidence="3">1.2.1.3</ecNumber>
    </recommendedName>
</protein>
<dbReference type="InterPro" id="IPR016162">
    <property type="entry name" value="Ald_DH_N"/>
</dbReference>
<dbReference type="PANTHER" id="PTHR11699">
    <property type="entry name" value="ALDEHYDE DEHYDROGENASE-RELATED"/>
    <property type="match status" value="1"/>
</dbReference>
<name>A0AA38VD73_9PEZI</name>
<dbReference type="CDD" id="cd07106">
    <property type="entry name" value="ALDH_AldA-AAD23400"/>
    <property type="match status" value="1"/>
</dbReference>
<evidence type="ECO:0000256" key="1">
    <source>
        <dbReference type="ARBA" id="ARBA00009986"/>
    </source>
</evidence>
<keyword evidence="7" id="KW-0175">Coiled coil</keyword>
<feature type="coiled-coil region" evidence="7">
    <location>
        <begin position="100"/>
        <end position="127"/>
    </location>
</feature>
<dbReference type="InterPro" id="IPR044086">
    <property type="entry name" value="LUC3-like"/>
</dbReference>
<dbReference type="EC" id="1.2.1.3" evidence="3"/>
<dbReference type="InterPro" id="IPR029510">
    <property type="entry name" value="Ald_DH_CS_GLU"/>
</dbReference>
<evidence type="ECO:0000313" key="10">
    <source>
        <dbReference type="Proteomes" id="UP001174694"/>
    </source>
</evidence>
<accession>A0AA38VD73</accession>
<evidence type="ECO:0000256" key="6">
    <source>
        <dbReference type="RuleBase" id="RU003345"/>
    </source>
</evidence>
<dbReference type="PROSITE" id="PS00070">
    <property type="entry name" value="ALDEHYDE_DEHYDR_CYS"/>
    <property type="match status" value="1"/>
</dbReference>
<dbReference type="Gene3D" id="3.40.605.10">
    <property type="entry name" value="Aldehyde Dehydrogenase, Chain A, domain 1"/>
    <property type="match status" value="1"/>
</dbReference>
<dbReference type="FunFam" id="3.40.309.10:FF:000009">
    <property type="entry name" value="Aldehyde dehydrogenase A"/>
    <property type="match status" value="1"/>
</dbReference>
<dbReference type="AlphaFoldDB" id="A0AA38VD73"/>
<evidence type="ECO:0000256" key="3">
    <source>
        <dbReference type="ARBA" id="ARBA00024226"/>
    </source>
</evidence>
<comment type="caution">
    <text evidence="9">The sequence shown here is derived from an EMBL/GenBank/DDBJ whole genome shotgun (WGS) entry which is preliminary data.</text>
</comment>
<evidence type="ECO:0000256" key="4">
    <source>
        <dbReference type="ARBA" id="ARBA00049194"/>
    </source>
</evidence>
<evidence type="ECO:0000313" key="9">
    <source>
        <dbReference type="EMBL" id="KAJ9139461.1"/>
    </source>
</evidence>
<keyword evidence="10" id="KW-1185">Reference proteome</keyword>
<dbReference type="InterPro" id="IPR016161">
    <property type="entry name" value="Ald_DH/histidinol_DH"/>
</dbReference>
<dbReference type="FunFam" id="3.40.605.10:FF:000007">
    <property type="entry name" value="NAD/NADP-dependent betaine aldehyde dehydrogenase"/>
    <property type="match status" value="1"/>
</dbReference>
<dbReference type="InterPro" id="IPR015590">
    <property type="entry name" value="Aldehyde_DH_dom"/>
</dbReference>
<dbReference type="PROSITE" id="PS00687">
    <property type="entry name" value="ALDEHYDE_DEHYDR_GLU"/>
    <property type="match status" value="1"/>
</dbReference>
<evidence type="ECO:0000256" key="7">
    <source>
        <dbReference type="SAM" id="Coils"/>
    </source>
</evidence>
<dbReference type="SUPFAM" id="SSF53720">
    <property type="entry name" value="ALDH-like"/>
    <property type="match status" value="1"/>
</dbReference>
<proteinExistence type="inferred from homology"/>
<dbReference type="Pfam" id="PF00171">
    <property type="entry name" value="Aldedh"/>
    <property type="match status" value="1"/>
</dbReference>
<dbReference type="GO" id="GO:0004029">
    <property type="term" value="F:aldehyde dehydrogenase (NAD+) activity"/>
    <property type="evidence" value="ECO:0007669"/>
    <property type="project" value="UniProtKB-EC"/>
</dbReference>
<dbReference type="EMBL" id="JANBVO010000026">
    <property type="protein sequence ID" value="KAJ9139461.1"/>
    <property type="molecule type" value="Genomic_DNA"/>
</dbReference>
<comment type="catalytic activity">
    <reaction evidence="4">
        <text>an aldehyde + NAD(+) + H2O = a carboxylate + NADH + 2 H(+)</text>
        <dbReference type="Rhea" id="RHEA:16185"/>
        <dbReference type="ChEBI" id="CHEBI:15377"/>
        <dbReference type="ChEBI" id="CHEBI:15378"/>
        <dbReference type="ChEBI" id="CHEBI:17478"/>
        <dbReference type="ChEBI" id="CHEBI:29067"/>
        <dbReference type="ChEBI" id="CHEBI:57540"/>
        <dbReference type="ChEBI" id="CHEBI:57945"/>
        <dbReference type="EC" id="1.2.1.3"/>
    </reaction>
</comment>
<feature type="domain" description="Aldehyde dehydrogenase" evidence="8">
    <location>
        <begin position="60"/>
        <end position="504"/>
    </location>
</feature>
<organism evidence="9 10">
    <name type="scientific">Pleurostoma richardsiae</name>
    <dbReference type="NCBI Taxonomy" id="41990"/>
    <lineage>
        <taxon>Eukaryota</taxon>
        <taxon>Fungi</taxon>
        <taxon>Dikarya</taxon>
        <taxon>Ascomycota</taxon>
        <taxon>Pezizomycotina</taxon>
        <taxon>Sordariomycetes</taxon>
        <taxon>Sordariomycetidae</taxon>
        <taxon>Calosphaeriales</taxon>
        <taxon>Pleurostomataceae</taxon>
        <taxon>Pleurostoma</taxon>
    </lineage>
</organism>